<name>A0A5J4QDS4_9EUKA</name>
<feature type="non-terminal residue" evidence="2">
    <location>
        <position position="1"/>
    </location>
</feature>
<evidence type="ECO:0000313" key="3">
    <source>
        <dbReference type="Proteomes" id="UP000324800"/>
    </source>
</evidence>
<dbReference type="AlphaFoldDB" id="A0A5J4QDS4"/>
<evidence type="ECO:0000313" key="2">
    <source>
        <dbReference type="EMBL" id="KAA6319827.1"/>
    </source>
</evidence>
<dbReference type="EMBL" id="SNRW01045738">
    <property type="protein sequence ID" value="KAA6319827.1"/>
    <property type="molecule type" value="Genomic_DNA"/>
</dbReference>
<proteinExistence type="predicted"/>
<dbReference type="Proteomes" id="UP000324800">
    <property type="component" value="Unassembled WGS sequence"/>
</dbReference>
<gene>
    <name evidence="2" type="ORF">EZS28_054768</name>
</gene>
<feature type="compositionally biased region" description="Basic and acidic residues" evidence="1">
    <location>
        <begin position="27"/>
        <end position="52"/>
    </location>
</feature>
<comment type="caution">
    <text evidence="2">The sequence shown here is derived from an EMBL/GenBank/DDBJ whole genome shotgun (WGS) entry which is preliminary data.</text>
</comment>
<feature type="region of interest" description="Disordered" evidence="1">
    <location>
        <begin position="27"/>
        <end position="53"/>
    </location>
</feature>
<organism evidence="2 3">
    <name type="scientific">Streblomastix strix</name>
    <dbReference type="NCBI Taxonomy" id="222440"/>
    <lineage>
        <taxon>Eukaryota</taxon>
        <taxon>Metamonada</taxon>
        <taxon>Preaxostyla</taxon>
        <taxon>Oxymonadida</taxon>
        <taxon>Streblomastigidae</taxon>
        <taxon>Streblomastix</taxon>
    </lineage>
</organism>
<reference evidence="2 3" key="1">
    <citation type="submission" date="2019-03" db="EMBL/GenBank/DDBJ databases">
        <title>Single cell metagenomics reveals metabolic interactions within the superorganism composed of flagellate Streblomastix strix and complex community of Bacteroidetes bacteria on its surface.</title>
        <authorList>
            <person name="Treitli S.C."/>
            <person name="Kolisko M."/>
            <person name="Husnik F."/>
            <person name="Keeling P."/>
            <person name="Hampl V."/>
        </authorList>
    </citation>
    <scope>NUCLEOTIDE SEQUENCE [LARGE SCALE GENOMIC DNA]</scope>
    <source>
        <strain evidence="2">ST1C</strain>
    </source>
</reference>
<evidence type="ECO:0000256" key="1">
    <source>
        <dbReference type="SAM" id="MobiDB-lite"/>
    </source>
</evidence>
<sequence length="134" mass="15511">VIGSSVFSQFSYDSCYDSVERQKAMEEEEEEKLKLKMDKENQQDMENNDGKEQGNMMQYYDQYSGWAVIDATIIQLIFSATIIQAEVPTKNSSYQLMLIHPSNFELFSLIPEFSWPNQLFHSVPVSIITPMIHV</sequence>
<protein>
    <submittedName>
        <fullName evidence="2">Uncharacterized protein</fullName>
    </submittedName>
</protein>
<accession>A0A5J4QDS4</accession>